<keyword evidence="2" id="KW-1133">Transmembrane helix</keyword>
<feature type="region of interest" description="Disordered" evidence="1">
    <location>
        <begin position="243"/>
        <end position="367"/>
    </location>
</feature>
<evidence type="ECO:0000313" key="4">
    <source>
        <dbReference type="WBParaSite" id="SMUV_0000995701-mRNA-1"/>
    </source>
</evidence>
<feature type="compositionally biased region" description="Basic and acidic residues" evidence="1">
    <location>
        <begin position="343"/>
        <end position="354"/>
    </location>
</feature>
<accession>A0A0N5AYC0</accession>
<feature type="transmembrane region" description="Helical" evidence="2">
    <location>
        <begin position="25"/>
        <end position="48"/>
    </location>
</feature>
<dbReference type="AlphaFoldDB" id="A0A0N5AYC0"/>
<keyword evidence="2" id="KW-0472">Membrane</keyword>
<evidence type="ECO:0000256" key="1">
    <source>
        <dbReference type="SAM" id="MobiDB-lite"/>
    </source>
</evidence>
<reference evidence="4" key="1">
    <citation type="submission" date="2017-02" db="UniProtKB">
        <authorList>
            <consortium name="WormBaseParasite"/>
        </authorList>
    </citation>
    <scope>IDENTIFICATION</scope>
</reference>
<feature type="compositionally biased region" description="Low complexity" evidence="1">
    <location>
        <begin position="166"/>
        <end position="179"/>
    </location>
</feature>
<keyword evidence="3" id="KW-1185">Reference proteome</keyword>
<protein>
    <submittedName>
        <fullName evidence="4">DUF4359 domain-containing protein</fullName>
    </submittedName>
</protein>
<keyword evidence="2" id="KW-0812">Transmembrane</keyword>
<evidence type="ECO:0000313" key="3">
    <source>
        <dbReference type="Proteomes" id="UP000046393"/>
    </source>
</evidence>
<name>A0A0N5AYC0_9BILA</name>
<dbReference type="WBParaSite" id="SMUV_0000995701-mRNA-1">
    <property type="protein sequence ID" value="SMUV_0000995701-mRNA-1"/>
    <property type="gene ID" value="SMUV_0000995701"/>
</dbReference>
<feature type="region of interest" description="Disordered" evidence="1">
    <location>
        <begin position="154"/>
        <end position="203"/>
    </location>
</feature>
<organism evidence="3 4">
    <name type="scientific">Syphacia muris</name>
    <dbReference type="NCBI Taxonomy" id="451379"/>
    <lineage>
        <taxon>Eukaryota</taxon>
        <taxon>Metazoa</taxon>
        <taxon>Ecdysozoa</taxon>
        <taxon>Nematoda</taxon>
        <taxon>Chromadorea</taxon>
        <taxon>Rhabditida</taxon>
        <taxon>Spirurina</taxon>
        <taxon>Oxyuridomorpha</taxon>
        <taxon>Oxyuroidea</taxon>
        <taxon>Oxyuridae</taxon>
        <taxon>Syphacia</taxon>
    </lineage>
</organism>
<proteinExistence type="predicted"/>
<dbReference type="Proteomes" id="UP000046393">
    <property type="component" value="Unplaced"/>
</dbReference>
<sequence>MRLGCGQISGYEFLKLRASSVVMRLLVYFICSMLICGADLAGLGWFQWPFDESCIAKIKRMFWLNRLPYDKNVVRNRRQLGQAGYQMYADRTTAHKVAQLYNSYGFPIQETCQQQYCCFHTNAGGLISCYPYNAQTYSQNAQYYLQQQRQLQQQQNQRAFQPENSQAVATTAQQQTPVPDRSSYTEEVPVQGPAFNNRDSDDDAEAMAREGIPKDPTTLYLIGLLVISVVGAGILYYYREQTSKKDEEEEFNEGLYDEEAGEEGGYYDQGEQGGVYDAVGEDDGYGQEGGMGNRSNETYQQVPDAKQQGQYGRRYDSTGPRNSTYRESHYDYADDYGQSDYSRVPERDQYERKRGGSQPRGRGGRKY</sequence>
<feature type="compositionally biased region" description="Acidic residues" evidence="1">
    <location>
        <begin position="247"/>
        <end position="262"/>
    </location>
</feature>
<feature type="transmembrane region" description="Helical" evidence="2">
    <location>
        <begin position="219"/>
        <end position="238"/>
    </location>
</feature>
<evidence type="ECO:0000256" key="2">
    <source>
        <dbReference type="SAM" id="Phobius"/>
    </source>
</evidence>